<feature type="region of interest" description="Disordered" evidence="2">
    <location>
        <begin position="430"/>
        <end position="575"/>
    </location>
</feature>
<reference evidence="3" key="1">
    <citation type="submission" date="2013-11" db="EMBL/GenBank/DDBJ databases">
        <title>Genome sequence of the fusiform rust pathogen reveals effectors for host alternation and coevolution with pine.</title>
        <authorList>
            <consortium name="DOE Joint Genome Institute"/>
            <person name="Smith K."/>
            <person name="Pendleton A."/>
            <person name="Kubisiak T."/>
            <person name="Anderson C."/>
            <person name="Salamov A."/>
            <person name="Aerts A."/>
            <person name="Riley R."/>
            <person name="Clum A."/>
            <person name="Lindquist E."/>
            <person name="Ence D."/>
            <person name="Campbell M."/>
            <person name="Kronenberg Z."/>
            <person name="Feau N."/>
            <person name="Dhillon B."/>
            <person name="Hamelin R."/>
            <person name="Burleigh J."/>
            <person name="Smith J."/>
            <person name="Yandell M."/>
            <person name="Nelson C."/>
            <person name="Grigoriev I."/>
            <person name="Davis J."/>
        </authorList>
    </citation>
    <scope>NUCLEOTIDE SEQUENCE</scope>
    <source>
        <strain evidence="3">G11</strain>
    </source>
</reference>
<organism evidence="3 4">
    <name type="scientific">Cronartium quercuum f. sp. fusiforme G11</name>
    <dbReference type="NCBI Taxonomy" id="708437"/>
    <lineage>
        <taxon>Eukaryota</taxon>
        <taxon>Fungi</taxon>
        <taxon>Dikarya</taxon>
        <taxon>Basidiomycota</taxon>
        <taxon>Pucciniomycotina</taxon>
        <taxon>Pucciniomycetes</taxon>
        <taxon>Pucciniales</taxon>
        <taxon>Coleosporiaceae</taxon>
        <taxon>Cronartium</taxon>
    </lineage>
</organism>
<feature type="region of interest" description="Disordered" evidence="2">
    <location>
        <begin position="205"/>
        <end position="284"/>
    </location>
</feature>
<feature type="compositionally biased region" description="Low complexity" evidence="2">
    <location>
        <begin position="83"/>
        <end position="93"/>
    </location>
</feature>
<evidence type="ECO:0000256" key="1">
    <source>
        <dbReference type="SAM" id="Coils"/>
    </source>
</evidence>
<feature type="compositionally biased region" description="Polar residues" evidence="2">
    <location>
        <begin position="14"/>
        <end position="23"/>
    </location>
</feature>
<keyword evidence="4" id="KW-1185">Reference proteome</keyword>
<feature type="compositionally biased region" description="Polar residues" evidence="2">
    <location>
        <begin position="549"/>
        <end position="565"/>
    </location>
</feature>
<dbReference type="Proteomes" id="UP000886653">
    <property type="component" value="Unassembled WGS sequence"/>
</dbReference>
<feature type="region of interest" description="Disordered" evidence="2">
    <location>
        <begin position="74"/>
        <end position="97"/>
    </location>
</feature>
<evidence type="ECO:0000313" key="3">
    <source>
        <dbReference type="EMBL" id="KAG0142211.1"/>
    </source>
</evidence>
<keyword evidence="1" id="KW-0175">Coiled coil</keyword>
<sequence>MTQNWSSRPPPSMTPSNPINQLDQLPHSHPLRAYAVGVGVGVGVGGSDIGRGGLIKKEAGTMTVIRSQASIGVDVDDGRDDVSSIASESVSSDPLNDPDPEHLSIFLSKARLSNIDIYREQEQEVSVVQHSQPQPSKSSSSPPFAFAIPAHHSPIRSDSTSMVNHPRVTQPIELDQILVHHSVHNPPRQAPSQPHLALSQTYLAPRQAHSQSHVQALQYSHPHPHPETTPSSLTPQTTRSREQSRAQPPMGPPPPVPPTTNRSRVESEPSTGMTRPRRVSDGSTAGALRKEVLLARMAEALQIERAKSLVFQKELQNAEHEIDELASSLDELKRVHHKSVSLLKKEVAGLKKERESLIEALEAAEGVEQHEAEKYLALIDPTQAVLMDQDQEDHEPVEVDRRALSPVEIGHAETVRAQAQKRSAIRARRINDELSKLSPTGAESELAAMSTPRPSEVGVGERERERENDRDRDRDRDNDRVRARERDSDRDRDRGRVPVTTHRRRLSKSRPTSRDGLGGGFWRRSGSRTREPGGTVEGELGDRRMLVRNASSSECYDSGSLQNRSGNGGGGGVGKISKLFRKVFPVHGQEQDWQPAGEMEEEAMADDMLPHQHHRQPTRERVGGRSTNGARLAAMRSSSRTRA</sequence>
<feature type="compositionally biased region" description="Low complexity" evidence="2">
    <location>
        <begin position="125"/>
        <end position="152"/>
    </location>
</feature>
<feature type="compositionally biased region" description="Polar residues" evidence="2">
    <location>
        <begin position="205"/>
        <end position="218"/>
    </location>
</feature>
<dbReference type="EMBL" id="MU167356">
    <property type="protein sequence ID" value="KAG0142211.1"/>
    <property type="molecule type" value="Genomic_DNA"/>
</dbReference>
<feature type="region of interest" description="Disordered" evidence="2">
    <location>
        <begin position="588"/>
        <end position="643"/>
    </location>
</feature>
<name>A0A9P6N926_9BASI</name>
<feature type="region of interest" description="Disordered" evidence="2">
    <location>
        <begin position="1"/>
        <end position="25"/>
    </location>
</feature>
<feature type="compositionally biased region" description="Basic and acidic residues" evidence="2">
    <location>
        <begin position="459"/>
        <end position="496"/>
    </location>
</feature>
<feature type="compositionally biased region" description="Pro residues" evidence="2">
    <location>
        <begin position="249"/>
        <end position="258"/>
    </location>
</feature>
<dbReference type="OrthoDB" id="2506747at2759"/>
<feature type="region of interest" description="Disordered" evidence="2">
    <location>
        <begin position="123"/>
        <end position="163"/>
    </location>
</feature>
<evidence type="ECO:0000256" key="2">
    <source>
        <dbReference type="SAM" id="MobiDB-lite"/>
    </source>
</evidence>
<accession>A0A9P6N926</accession>
<protein>
    <submittedName>
        <fullName evidence="3">Uncharacterized protein</fullName>
    </submittedName>
</protein>
<gene>
    <name evidence="3" type="ORF">CROQUDRAFT_662849</name>
</gene>
<feature type="coiled-coil region" evidence="1">
    <location>
        <begin position="315"/>
        <end position="367"/>
    </location>
</feature>
<comment type="caution">
    <text evidence="3">The sequence shown here is derived from an EMBL/GenBank/DDBJ whole genome shotgun (WGS) entry which is preliminary data.</text>
</comment>
<evidence type="ECO:0000313" key="4">
    <source>
        <dbReference type="Proteomes" id="UP000886653"/>
    </source>
</evidence>
<dbReference type="AlphaFoldDB" id="A0A9P6N926"/>
<proteinExistence type="predicted"/>